<name>A0A0F9VIZ3_9ZZZZ</name>
<accession>A0A0F9VIZ3</accession>
<protein>
    <recommendedName>
        <fullName evidence="2">DUF3987 domain-containing protein</fullName>
    </recommendedName>
</protein>
<dbReference type="AlphaFoldDB" id="A0A0F9VIZ3"/>
<reference evidence="1" key="1">
    <citation type="journal article" date="2015" name="Nature">
        <title>Complex archaea that bridge the gap between prokaryotes and eukaryotes.</title>
        <authorList>
            <person name="Spang A."/>
            <person name="Saw J.H."/>
            <person name="Jorgensen S.L."/>
            <person name="Zaremba-Niedzwiedzka K."/>
            <person name="Martijn J."/>
            <person name="Lind A.E."/>
            <person name="van Eijk R."/>
            <person name="Schleper C."/>
            <person name="Guy L."/>
            <person name="Ettema T.J."/>
        </authorList>
    </citation>
    <scope>NUCLEOTIDE SEQUENCE</scope>
</reference>
<proteinExistence type="predicted"/>
<dbReference type="EMBL" id="LAZR01000516">
    <property type="protein sequence ID" value="KKN65783.1"/>
    <property type="molecule type" value="Genomic_DNA"/>
</dbReference>
<evidence type="ECO:0000313" key="1">
    <source>
        <dbReference type="EMBL" id="KKN65783.1"/>
    </source>
</evidence>
<gene>
    <name evidence="1" type="ORF">LCGC14_0478280</name>
</gene>
<organism evidence="1">
    <name type="scientific">marine sediment metagenome</name>
    <dbReference type="NCBI Taxonomy" id="412755"/>
    <lineage>
        <taxon>unclassified sequences</taxon>
        <taxon>metagenomes</taxon>
        <taxon>ecological metagenomes</taxon>
    </lineage>
</organism>
<evidence type="ECO:0008006" key="2">
    <source>
        <dbReference type="Google" id="ProtNLM"/>
    </source>
</evidence>
<comment type="caution">
    <text evidence="1">The sequence shown here is derived from an EMBL/GenBank/DDBJ whole genome shotgun (WGS) entry which is preliminary data.</text>
</comment>
<sequence length="397" mass="44610">MTRNWIDDVMDATLEAESPRSFVRWAALCAISAVMTDRVYLDKHYYKLFPNIYVLLVAKSGLRKSFPPMLAKALVKVVDNTRVISGRNSIQAIIHELSTTVTKPKQSPLVKAHGFIVTGELSTTFIEDPQTLTILMDLYDGHYHQDGWDYTLKGTGKESLKDIAVTLLGAINPPHFKDMVHSKDITGGFIARTIIVEESRRALKNPLIDAPKQRLDTAELVRYLVELSKVEGEFKWSDDAAEFYREWYKTFNPEDMEDDTGTANRIHDQILKVAMLLSLARDTELIYLKEDIQEAMDLLESAIKTAASATRGHGESDFSPKVRIVLEELESSPDHKVKRSELLIKHWGDFTAAELSIVIQTLEGAKAVTARTVGKDELYTATDTLLDVIEAFKGGIH</sequence>